<accession>A0AA93BJ81</accession>
<dbReference type="NCBIfam" id="TIGR00413">
    <property type="entry name" value="rlpA"/>
    <property type="match status" value="1"/>
</dbReference>
<dbReference type="GO" id="GO:0008932">
    <property type="term" value="F:lytic endotransglycosylase activity"/>
    <property type="evidence" value="ECO:0007669"/>
    <property type="project" value="UniProtKB-UniRule"/>
</dbReference>
<feature type="region of interest" description="Disordered" evidence="5">
    <location>
        <begin position="148"/>
        <end position="168"/>
    </location>
</feature>
<dbReference type="InterPro" id="IPR034718">
    <property type="entry name" value="RlpA"/>
</dbReference>
<dbReference type="EC" id="4.2.2.-" evidence="3"/>
<dbReference type="EMBL" id="QSCI01000006">
    <property type="protein sequence ID" value="RGX97643.1"/>
    <property type="molecule type" value="Genomic_DNA"/>
</dbReference>
<sequence length="219" mass="24992">MVTKSFITALLAIFSLVPCYGQKHQRGKASYYSKRATGARSASGQRIHHDSLTCAHRYYPFGTLLKVTNLSNGKSTIVKVIDRGPFGRGRIIDLSWRAAKEIGMIAQGVASVKVEMMENPIPYKPEDTKLPKIDFEVAETEFEFPNKWGTTDRNKEKHHSSKKETNKITSKVINKTEHHKSKEVTKAELKSKIQIKQKVKARIIIDSRLYLFIYNRILK</sequence>
<reference evidence="7 8" key="1">
    <citation type="submission" date="2018-08" db="EMBL/GenBank/DDBJ databases">
        <title>A genome reference for cultivated species of the human gut microbiota.</title>
        <authorList>
            <person name="Zou Y."/>
            <person name="Xue W."/>
            <person name="Luo G."/>
        </authorList>
    </citation>
    <scope>NUCLEOTIDE SEQUENCE [LARGE SCALE GENOMIC DNA]</scope>
    <source>
        <strain evidence="7 8">OF03-3</strain>
    </source>
</reference>
<dbReference type="InterPro" id="IPR009009">
    <property type="entry name" value="RlpA-like_DPBB"/>
</dbReference>
<dbReference type="InterPro" id="IPR036908">
    <property type="entry name" value="RlpA-like_sf"/>
</dbReference>
<organism evidence="7 8">
    <name type="scientific">Segatella copri</name>
    <dbReference type="NCBI Taxonomy" id="165179"/>
    <lineage>
        <taxon>Bacteria</taxon>
        <taxon>Pseudomonadati</taxon>
        <taxon>Bacteroidota</taxon>
        <taxon>Bacteroidia</taxon>
        <taxon>Bacteroidales</taxon>
        <taxon>Prevotellaceae</taxon>
        <taxon>Segatella</taxon>
    </lineage>
</organism>
<keyword evidence="2 3" id="KW-0961">Cell wall biogenesis/degradation</keyword>
<dbReference type="PANTHER" id="PTHR34183">
    <property type="entry name" value="ENDOLYTIC PEPTIDOGLYCAN TRANSGLYCOSYLASE RLPA"/>
    <property type="match status" value="1"/>
</dbReference>
<comment type="similarity">
    <text evidence="3 4">Belongs to the RlpA family.</text>
</comment>
<dbReference type="SUPFAM" id="SSF50685">
    <property type="entry name" value="Barwin-like endoglucanases"/>
    <property type="match status" value="1"/>
</dbReference>
<evidence type="ECO:0000256" key="4">
    <source>
        <dbReference type="RuleBase" id="RU003495"/>
    </source>
</evidence>
<dbReference type="InterPro" id="IPR012997">
    <property type="entry name" value="RplA"/>
</dbReference>
<evidence type="ECO:0000313" key="8">
    <source>
        <dbReference type="Proteomes" id="UP000285604"/>
    </source>
</evidence>
<comment type="caution">
    <text evidence="7">The sequence shown here is derived from an EMBL/GenBank/DDBJ whole genome shotgun (WGS) entry which is preliminary data.</text>
</comment>
<name>A0AA93BJ81_9BACT</name>
<dbReference type="HAMAP" id="MF_02071">
    <property type="entry name" value="RlpA"/>
    <property type="match status" value="1"/>
</dbReference>
<evidence type="ECO:0000256" key="2">
    <source>
        <dbReference type="ARBA" id="ARBA00023316"/>
    </source>
</evidence>
<evidence type="ECO:0000259" key="6">
    <source>
        <dbReference type="Pfam" id="PF03330"/>
    </source>
</evidence>
<dbReference type="GO" id="GO:0000270">
    <property type="term" value="P:peptidoglycan metabolic process"/>
    <property type="evidence" value="ECO:0007669"/>
    <property type="project" value="UniProtKB-UniRule"/>
</dbReference>
<dbReference type="PANTHER" id="PTHR34183:SF1">
    <property type="entry name" value="ENDOLYTIC PEPTIDOGLYCAN TRANSGLYCOSYLASE RLPA"/>
    <property type="match status" value="1"/>
</dbReference>
<evidence type="ECO:0000256" key="1">
    <source>
        <dbReference type="ARBA" id="ARBA00023239"/>
    </source>
</evidence>
<proteinExistence type="inferred from homology"/>
<dbReference type="GO" id="GO:0071555">
    <property type="term" value="P:cell wall organization"/>
    <property type="evidence" value="ECO:0007669"/>
    <property type="project" value="UniProtKB-KW"/>
</dbReference>
<keyword evidence="1 3" id="KW-0456">Lyase</keyword>
<evidence type="ECO:0000256" key="5">
    <source>
        <dbReference type="SAM" id="MobiDB-lite"/>
    </source>
</evidence>
<gene>
    <name evidence="3" type="primary">rlpA</name>
    <name evidence="7" type="ORF">DXA63_02820</name>
</gene>
<evidence type="ECO:0000256" key="3">
    <source>
        <dbReference type="HAMAP-Rule" id="MF_02071"/>
    </source>
</evidence>
<dbReference type="AlphaFoldDB" id="A0AA93BJ81"/>
<dbReference type="Gene3D" id="2.40.40.10">
    <property type="entry name" value="RlpA-like domain"/>
    <property type="match status" value="1"/>
</dbReference>
<dbReference type="Pfam" id="PF03330">
    <property type="entry name" value="DPBB_1"/>
    <property type="match status" value="1"/>
</dbReference>
<comment type="function">
    <text evidence="3">Lytic transglycosylase with a strong preference for naked glycan strands that lack stem peptides.</text>
</comment>
<feature type="domain" description="RlpA-like protein double-psi beta-barrel" evidence="6">
    <location>
        <begin position="25"/>
        <end position="114"/>
    </location>
</feature>
<dbReference type="Proteomes" id="UP000285604">
    <property type="component" value="Unassembled WGS sequence"/>
</dbReference>
<protein>
    <recommendedName>
        <fullName evidence="3">Probable endolytic peptidoglycan transglycosylase RlpA</fullName>
        <ecNumber evidence="3">4.2.2.-</ecNumber>
    </recommendedName>
</protein>
<evidence type="ECO:0000313" key="7">
    <source>
        <dbReference type="EMBL" id="RGX97643.1"/>
    </source>
</evidence>
<dbReference type="CDD" id="cd22268">
    <property type="entry name" value="DPBB_RlpA-like"/>
    <property type="match status" value="1"/>
</dbReference>